<organism evidence="1 2">
    <name type="scientific">Anaerolinea thermophila (strain DSM 14523 / JCM 11388 / NBRC 100420 / UNI-1)</name>
    <dbReference type="NCBI Taxonomy" id="926569"/>
    <lineage>
        <taxon>Bacteria</taxon>
        <taxon>Bacillati</taxon>
        <taxon>Chloroflexota</taxon>
        <taxon>Anaerolineae</taxon>
        <taxon>Anaerolineales</taxon>
        <taxon>Anaerolineaceae</taxon>
        <taxon>Anaerolinea</taxon>
    </lineage>
</organism>
<accession>E8MXJ0</accession>
<dbReference type="HOGENOM" id="CLU_1212770_0_0_0"/>
<dbReference type="EMBL" id="AP012029">
    <property type="protein sequence ID" value="BAJ64071.1"/>
    <property type="molecule type" value="Genomic_DNA"/>
</dbReference>
<dbReference type="eggNOG" id="COG0204">
    <property type="taxonomic scope" value="Bacteria"/>
</dbReference>
<evidence type="ECO:0008006" key="3">
    <source>
        <dbReference type="Google" id="ProtNLM"/>
    </source>
</evidence>
<evidence type="ECO:0000313" key="1">
    <source>
        <dbReference type="EMBL" id="BAJ64071.1"/>
    </source>
</evidence>
<gene>
    <name evidence="1" type="ordered locus">ANT_20450</name>
</gene>
<keyword evidence="2" id="KW-1185">Reference proteome</keyword>
<dbReference type="AlphaFoldDB" id="E8MXJ0"/>
<name>E8MXJ0_ANATU</name>
<dbReference type="RefSeq" id="WP_013560441.1">
    <property type="nucleotide sequence ID" value="NC_014960.1"/>
</dbReference>
<dbReference type="OrthoDB" id="9803035at2"/>
<reference evidence="1 2" key="1">
    <citation type="submission" date="2010-12" db="EMBL/GenBank/DDBJ databases">
        <title>Whole genome sequence of Anaerolinea thermophila UNI-1.</title>
        <authorList>
            <person name="Narita-Yamada S."/>
            <person name="Kishi E."/>
            <person name="Watanabe Y."/>
            <person name="Takasaki K."/>
            <person name="Ankai A."/>
            <person name="Oguchi A."/>
            <person name="Fukui S."/>
            <person name="Takahashi M."/>
            <person name="Yashiro I."/>
            <person name="Hosoyama A."/>
            <person name="Sekiguchi Y."/>
            <person name="Hanada S."/>
            <person name="Fujita N."/>
        </authorList>
    </citation>
    <scope>NUCLEOTIDE SEQUENCE [LARGE SCALE GENOMIC DNA]</scope>
    <source>
        <strain evidence="2">DSM 14523 / JCM 11388 / NBRC 100420 / UNI-1</strain>
    </source>
</reference>
<protein>
    <recommendedName>
        <fullName evidence="3">Phospholipid/glycerol acyltransferase domain-containing protein</fullName>
    </recommendedName>
</protein>
<dbReference type="KEGG" id="atm:ANT_20450"/>
<evidence type="ECO:0000313" key="2">
    <source>
        <dbReference type="Proteomes" id="UP000008922"/>
    </source>
</evidence>
<dbReference type="STRING" id="926569.ANT_20450"/>
<proteinExistence type="predicted"/>
<dbReference type="InParanoid" id="E8MXJ0"/>
<sequence length="228" mass="25875">MNDRLYHTLRLLAAPFRYSCSDAGCPSPGQPAIFVANHCGPIGPIQSILSLPRRVYPWIVVDMLDSQKIVPYLYKDFVTTSLHLKGKPGWFLAKVIARMALPFLNSLGCIPVDRYDVRFSGAFLRSLELLERGEALLIFPEDPLLPIKPQTGMRPFMSGFLWLCVLYKRKTGSRLPVIPTAVIPAERKIYLGEPMYYREAQFPKEDTRKMAQEVEKKISQLLAESPDC</sequence>
<dbReference type="Proteomes" id="UP000008922">
    <property type="component" value="Chromosome"/>
</dbReference>